<dbReference type="EMBL" id="JANPWB010000014">
    <property type="protein sequence ID" value="KAJ1099647.1"/>
    <property type="molecule type" value="Genomic_DNA"/>
</dbReference>
<comment type="caution">
    <text evidence="2">The sequence shown here is derived from an EMBL/GenBank/DDBJ whole genome shotgun (WGS) entry which is preliminary data.</text>
</comment>
<protein>
    <submittedName>
        <fullName evidence="2">Uncharacterized protein</fullName>
    </submittedName>
</protein>
<evidence type="ECO:0000313" key="2">
    <source>
        <dbReference type="EMBL" id="KAJ1099647.1"/>
    </source>
</evidence>
<keyword evidence="3" id="KW-1185">Reference proteome</keyword>
<reference evidence="2" key="1">
    <citation type="journal article" date="2022" name="bioRxiv">
        <title>Sequencing and chromosome-scale assembly of the giantPleurodeles waltlgenome.</title>
        <authorList>
            <person name="Brown T."/>
            <person name="Elewa A."/>
            <person name="Iarovenko S."/>
            <person name="Subramanian E."/>
            <person name="Araus A.J."/>
            <person name="Petzold A."/>
            <person name="Susuki M."/>
            <person name="Suzuki K.-i.T."/>
            <person name="Hayashi T."/>
            <person name="Toyoda A."/>
            <person name="Oliveira C."/>
            <person name="Osipova E."/>
            <person name="Leigh N.D."/>
            <person name="Simon A."/>
            <person name="Yun M.H."/>
        </authorList>
    </citation>
    <scope>NUCLEOTIDE SEQUENCE</scope>
    <source>
        <strain evidence="2">20211129_DDA</strain>
        <tissue evidence="2">Liver</tissue>
    </source>
</reference>
<proteinExistence type="predicted"/>
<name>A0AAV7MAY1_PLEWA</name>
<feature type="region of interest" description="Disordered" evidence="1">
    <location>
        <begin position="26"/>
        <end position="90"/>
    </location>
</feature>
<evidence type="ECO:0000256" key="1">
    <source>
        <dbReference type="SAM" id="MobiDB-lite"/>
    </source>
</evidence>
<organism evidence="2 3">
    <name type="scientific">Pleurodeles waltl</name>
    <name type="common">Iberian ribbed newt</name>
    <dbReference type="NCBI Taxonomy" id="8319"/>
    <lineage>
        <taxon>Eukaryota</taxon>
        <taxon>Metazoa</taxon>
        <taxon>Chordata</taxon>
        <taxon>Craniata</taxon>
        <taxon>Vertebrata</taxon>
        <taxon>Euteleostomi</taxon>
        <taxon>Amphibia</taxon>
        <taxon>Batrachia</taxon>
        <taxon>Caudata</taxon>
        <taxon>Salamandroidea</taxon>
        <taxon>Salamandridae</taxon>
        <taxon>Pleurodelinae</taxon>
        <taxon>Pleurodeles</taxon>
    </lineage>
</organism>
<sequence>MSVPGPVIQSVPKCLGGAVEILGPRGAPEQVADRPPGSAGPGCWRGLRHTRSAWTAGLGPQPRRDDRRSGLRISGPEAVGRGEAYGRSADAAIEPRRYGAGVRGRRREEAACG</sequence>
<accession>A0AAV7MAY1</accession>
<gene>
    <name evidence="2" type="ORF">NDU88_004746</name>
</gene>
<dbReference type="AlphaFoldDB" id="A0AAV7MAY1"/>
<evidence type="ECO:0000313" key="3">
    <source>
        <dbReference type="Proteomes" id="UP001066276"/>
    </source>
</evidence>
<dbReference type="Proteomes" id="UP001066276">
    <property type="component" value="Chromosome 10"/>
</dbReference>